<name>A0A3S9T038_9FIRM</name>
<dbReference type="PANTHER" id="PTHR37481:SF1">
    <property type="entry name" value="LIPOPOLYSACCHARIDE EXPORT SYSTEM PROTEIN LPTC"/>
    <property type="match status" value="1"/>
</dbReference>
<evidence type="ECO:0000313" key="6">
    <source>
        <dbReference type="EMBL" id="AZR73966.1"/>
    </source>
</evidence>
<dbReference type="InterPro" id="IPR026265">
    <property type="entry name" value="LptC"/>
</dbReference>
<reference evidence="6 7" key="1">
    <citation type="submission" date="2016-07" db="EMBL/GenBank/DDBJ databases">
        <title>Genome and transcriptome analysis of iron-reducing fermentative bacteria Anoxybacter fermentans.</title>
        <authorList>
            <person name="Zeng X."/>
            <person name="Shao Z."/>
        </authorList>
    </citation>
    <scope>NUCLEOTIDE SEQUENCE [LARGE SCALE GENOMIC DNA]</scope>
    <source>
        <strain evidence="6 7">DY22613</strain>
    </source>
</reference>
<dbReference type="EMBL" id="CP016379">
    <property type="protein sequence ID" value="AZR73966.1"/>
    <property type="molecule type" value="Genomic_DNA"/>
</dbReference>
<dbReference type="Gene3D" id="2.60.450.10">
    <property type="entry name" value="Lipopolysaccharide (LPS) transport protein A like domain"/>
    <property type="match status" value="1"/>
</dbReference>
<evidence type="ECO:0000256" key="1">
    <source>
        <dbReference type="ARBA" id="ARBA00022475"/>
    </source>
</evidence>
<keyword evidence="3" id="KW-0812">Transmembrane</keyword>
<organism evidence="6 7">
    <name type="scientific">Anoxybacter fermentans</name>
    <dbReference type="NCBI Taxonomy" id="1323375"/>
    <lineage>
        <taxon>Bacteria</taxon>
        <taxon>Bacillati</taxon>
        <taxon>Bacillota</taxon>
        <taxon>Clostridia</taxon>
        <taxon>Halanaerobiales</taxon>
        <taxon>Anoxybacter</taxon>
    </lineage>
</organism>
<evidence type="ECO:0000256" key="5">
    <source>
        <dbReference type="ARBA" id="ARBA00023136"/>
    </source>
</evidence>
<evidence type="ECO:0000313" key="7">
    <source>
        <dbReference type="Proteomes" id="UP000267250"/>
    </source>
</evidence>
<sequence>MVNKISAIGTVILLILLFLLPLAFKDQEEFIGSDEYKEQYELSDVIIVGHKDGEKQWMLKVNSIADYGKNKTILKGLDHGELYEDGKPKYFLSADGGEYDRLTENFTLTHNVLVTTTDGESIRTDEMKYDHKKRELSSGVVEVKTNDLILHAKKMLVDVDNDIYDFSGDVKVEFIIEDGDERDDGGANGGKKK</sequence>
<dbReference type="PANTHER" id="PTHR37481">
    <property type="entry name" value="LIPOPOLYSACCHARIDE EXPORT SYSTEM PROTEIN LPTC"/>
    <property type="match status" value="1"/>
</dbReference>
<dbReference type="KEGG" id="aft:BBF96_11530"/>
<dbReference type="NCBIfam" id="TIGR04409">
    <property type="entry name" value="LptC_YrbK"/>
    <property type="match status" value="1"/>
</dbReference>
<evidence type="ECO:0000256" key="4">
    <source>
        <dbReference type="ARBA" id="ARBA00022989"/>
    </source>
</evidence>
<dbReference type="Proteomes" id="UP000267250">
    <property type="component" value="Chromosome"/>
</dbReference>
<keyword evidence="1" id="KW-1003">Cell membrane</keyword>
<dbReference type="OrthoDB" id="2112643at2"/>
<keyword evidence="5" id="KW-0472">Membrane</keyword>
<proteinExistence type="predicted"/>
<keyword evidence="4" id="KW-1133">Transmembrane helix</keyword>
<accession>A0A3S9T038</accession>
<dbReference type="Pfam" id="PF06835">
    <property type="entry name" value="LptC"/>
    <property type="match status" value="1"/>
</dbReference>
<protein>
    <submittedName>
        <fullName evidence="6">LPS export ABC transporter periplasmic protein LptC</fullName>
    </submittedName>
</protein>
<dbReference type="RefSeq" id="WP_127017315.1">
    <property type="nucleotide sequence ID" value="NZ_CP016379.1"/>
</dbReference>
<dbReference type="GO" id="GO:0005886">
    <property type="term" value="C:plasma membrane"/>
    <property type="evidence" value="ECO:0007669"/>
    <property type="project" value="InterPro"/>
</dbReference>
<keyword evidence="7" id="KW-1185">Reference proteome</keyword>
<dbReference type="InterPro" id="IPR010664">
    <property type="entry name" value="LipoPS_assembly_LptC-rel"/>
</dbReference>
<dbReference type="AlphaFoldDB" id="A0A3S9T038"/>
<dbReference type="GO" id="GO:0015221">
    <property type="term" value="F:lipopolysaccharide transmembrane transporter activity"/>
    <property type="evidence" value="ECO:0007669"/>
    <property type="project" value="InterPro"/>
</dbReference>
<dbReference type="InterPro" id="IPR052363">
    <property type="entry name" value="LPS_export_LptC"/>
</dbReference>
<gene>
    <name evidence="6" type="ORF">BBF96_11530</name>
</gene>
<evidence type="ECO:0000256" key="3">
    <source>
        <dbReference type="ARBA" id="ARBA00022692"/>
    </source>
</evidence>
<dbReference type="GO" id="GO:0017089">
    <property type="term" value="F:glycolipid transfer activity"/>
    <property type="evidence" value="ECO:0007669"/>
    <property type="project" value="TreeGrafter"/>
</dbReference>
<evidence type="ECO:0000256" key="2">
    <source>
        <dbReference type="ARBA" id="ARBA00022519"/>
    </source>
</evidence>
<dbReference type="GO" id="GO:0030288">
    <property type="term" value="C:outer membrane-bounded periplasmic space"/>
    <property type="evidence" value="ECO:0007669"/>
    <property type="project" value="TreeGrafter"/>
</dbReference>
<keyword evidence="2" id="KW-0997">Cell inner membrane</keyword>